<evidence type="ECO:0000256" key="1">
    <source>
        <dbReference type="ARBA" id="ARBA00004141"/>
    </source>
</evidence>
<dbReference type="EMBL" id="JYKN01002588">
    <property type="protein sequence ID" value="KKK15802.1"/>
    <property type="molecule type" value="Genomic_DNA"/>
</dbReference>
<feature type="transmembrane region" description="Helical" evidence="8">
    <location>
        <begin position="90"/>
        <end position="115"/>
    </location>
</feature>
<evidence type="ECO:0000313" key="9">
    <source>
        <dbReference type="EMBL" id="KKK15802.1"/>
    </source>
</evidence>
<feature type="transmembrane region" description="Helical" evidence="8">
    <location>
        <begin position="387"/>
        <end position="408"/>
    </location>
</feature>
<dbReference type="InterPro" id="IPR036259">
    <property type="entry name" value="MFS_trans_sf"/>
</dbReference>
<evidence type="ECO:0000256" key="6">
    <source>
        <dbReference type="ARBA" id="ARBA00023136"/>
    </source>
</evidence>
<keyword evidence="4 8" id="KW-0812">Transmembrane</keyword>
<dbReference type="PANTHER" id="PTHR11654">
    <property type="entry name" value="OLIGOPEPTIDE TRANSPORTER-RELATED"/>
    <property type="match status" value="1"/>
</dbReference>
<keyword evidence="10" id="KW-1185">Reference proteome</keyword>
<evidence type="ECO:0000256" key="3">
    <source>
        <dbReference type="ARBA" id="ARBA00022448"/>
    </source>
</evidence>
<feature type="transmembrane region" description="Helical" evidence="8">
    <location>
        <begin position="146"/>
        <end position="167"/>
    </location>
</feature>
<evidence type="ECO:0000256" key="5">
    <source>
        <dbReference type="ARBA" id="ARBA00022989"/>
    </source>
</evidence>
<dbReference type="Proteomes" id="UP000034947">
    <property type="component" value="Unassembled WGS sequence"/>
</dbReference>
<organism evidence="9 10">
    <name type="scientific">Aspergillus ochraceoroseus</name>
    <dbReference type="NCBI Taxonomy" id="138278"/>
    <lineage>
        <taxon>Eukaryota</taxon>
        <taxon>Fungi</taxon>
        <taxon>Dikarya</taxon>
        <taxon>Ascomycota</taxon>
        <taxon>Pezizomycotina</taxon>
        <taxon>Eurotiomycetes</taxon>
        <taxon>Eurotiomycetidae</taxon>
        <taxon>Eurotiales</taxon>
        <taxon>Aspergillaceae</taxon>
        <taxon>Aspergillus</taxon>
        <taxon>Aspergillus subgen. Nidulantes</taxon>
    </lineage>
</organism>
<feature type="transmembrane region" description="Helical" evidence="8">
    <location>
        <begin position="420"/>
        <end position="439"/>
    </location>
</feature>
<gene>
    <name evidence="9" type="ORF">AOCH_007617</name>
</gene>
<protein>
    <submittedName>
        <fullName evidence="9">Putative MFS peptide transporter Ptr2</fullName>
    </submittedName>
</protein>
<evidence type="ECO:0000256" key="2">
    <source>
        <dbReference type="ARBA" id="ARBA00005982"/>
    </source>
</evidence>
<dbReference type="AlphaFoldDB" id="A0A0F8WWU0"/>
<feature type="transmembrane region" description="Helical" evidence="8">
    <location>
        <begin position="36"/>
        <end position="55"/>
    </location>
</feature>
<name>A0A0F8WWU0_9EURO</name>
<comment type="similarity">
    <text evidence="2">Belongs to the major facilitator superfamily. Proton-dependent oligopeptide transporter (POT/PTR) (TC 2.A.17) family.</text>
</comment>
<proteinExistence type="inferred from homology"/>
<sequence>MSGLFQNYVQRPLDGSEGRGALGMGHQGATGLTTFFQFWCYVTPIIGAIVADQYLGKYKTIVLFCIFYLIGLLILVCTSIPGALEHGAGLGGFIAAILIIGLGTGGIKSNVAPLIADQYKRKKMAVKTLPKGERVIIDPSLTIQRIYMIFYGAINVGSLSLLATPYMERDIGFWSAYLLCFCMFAVGTLVLVFGRKYYVVRPPQGSVITNAFRALWIMVINRNLDAPKPSWQATNGGQRTNLPWDDHFIDELKRALVACRVFCFYPIYWVVYGQFSGNFVTQAGQMQGHGIPNDLMQNFDPISIIVFIPILESLVYPLLRRMHIRFRPITRISLGFIVASLAMMYAAIVQHLIYSAGPCYDSPLCDASLIDGEAQGNRVHIAIQTPAYVFIGISEIFASVSGLEYAYTKAPPSMKSFVQSMYLLTNAFGSALAEALTPAAFDPAILWMFVGLAVASFLVGIIFYILYRHLNDQEDTMNALDADDSETPPPRYENEEKN</sequence>
<dbReference type="FunFam" id="1.20.1250.20:FF:000085">
    <property type="entry name" value="MFS peptide transporter Ptr2"/>
    <property type="match status" value="1"/>
</dbReference>
<comment type="subcellular location">
    <subcellularLocation>
        <location evidence="1">Membrane</location>
        <topology evidence="1">Multi-pass membrane protein</topology>
    </subcellularLocation>
</comment>
<reference evidence="9 10" key="1">
    <citation type="submission" date="2015-02" db="EMBL/GenBank/DDBJ databases">
        <title>Draft Genome Sequences of Two Closely-Related Aflatoxigenic Aspergillus Species Obtained from the Cote d'Ivoire.</title>
        <authorList>
            <person name="Moore G.G."/>
            <person name="Beltz S.B."/>
            <person name="Mack B.M."/>
        </authorList>
    </citation>
    <scope>NUCLEOTIDE SEQUENCE [LARGE SCALE GENOMIC DNA]</scope>
    <source>
        <strain evidence="9 10">SRRC1432</strain>
    </source>
</reference>
<accession>A0A0F8WWU0</accession>
<dbReference type="GO" id="GO:0005886">
    <property type="term" value="C:plasma membrane"/>
    <property type="evidence" value="ECO:0007669"/>
    <property type="project" value="UniProtKB-ARBA"/>
</dbReference>
<dbReference type="OrthoDB" id="8904098at2759"/>
<dbReference type="GO" id="GO:0071916">
    <property type="term" value="F:dipeptide transmembrane transporter activity"/>
    <property type="evidence" value="ECO:0007669"/>
    <property type="project" value="UniProtKB-ARBA"/>
</dbReference>
<feature type="transmembrane region" description="Helical" evidence="8">
    <location>
        <begin position="255"/>
        <end position="272"/>
    </location>
</feature>
<feature type="transmembrane region" description="Helical" evidence="8">
    <location>
        <begin position="173"/>
        <end position="194"/>
    </location>
</feature>
<dbReference type="InterPro" id="IPR000109">
    <property type="entry name" value="POT_fam"/>
</dbReference>
<keyword evidence="6 8" id="KW-0472">Membrane</keyword>
<evidence type="ECO:0000256" key="4">
    <source>
        <dbReference type="ARBA" id="ARBA00022692"/>
    </source>
</evidence>
<comment type="caution">
    <text evidence="9">The sequence shown here is derived from an EMBL/GenBank/DDBJ whole genome shotgun (WGS) entry which is preliminary data.</text>
</comment>
<dbReference type="SUPFAM" id="SSF103473">
    <property type="entry name" value="MFS general substrate transporter"/>
    <property type="match status" value="1"/>
</dbReference>
<keyword evidence="5 8" id="KW-1133">Transmembrane helix</keyword>
<feature type="transmembrane region" description="Helical" evidence="8">
    <location>
        <begin position="302"/>
        <end position="319"/>
    </location>
</feature>
<keyword evidence="3" id="KW-0813">Transport</keyword>
<evidence type="ECO:0000313" key="10">
    <source>
        <dbReference type="Proteomes" id="UP000034947"/>
    </source>
</evidence>
<dbReference type="Gene3D" id="1.20.1250.20">
    <property type="entry name" value="MFS general substrate transporter like domains"/>
    <property type="match status" value="1"/>
</dbReference>
<dbReference type="VEuPathDB" id="FungiDB:P175DRAFT_0500965"/>
<evidence type="ECO:0000256" key="7">
    <source>
        <dbReference type="SAM" id="MobiDB-lite"/>
    </source>
</evidence>
<dbReference type="Pfam" id="PF00854">
    <property type="entry name" value="PTR2"/>
    <property type="match status" value="1"/>
</dbReference>
<evidence type="ECO:0000256" key="8">
    <source>
        <dbReference type="SAM" id="Phobius"/>
    </source>
</evidence>
<feature type="transmembrane region" description="Helical" evidence="8">
    <location>
        <begin position="331"/>
        <end position="354"/>
    </location>
</feature>
<feature type="transmembrane region" description="Helical" evidence="8">
    <location>
        <begin position="445"/>
        <end position="467"/>
    </location>
</feature>
<feature type="transmembrane region" description="Helical" evidence="8">
    <location>
        <begin position="62"/>
        <end position="84"/>
    </location>
</feature>
<feature type="region of interest" description="Disordered" evidence="7">
    <location>
        <begin position="479"/>
        <end position="498"/>
    </location>
</feature>